<organism evidence="1 2">
    <name type="scientific">Texcoconibacillus texcoconensis</name>
    <dbReference type="NCBI Taxonomy" id="1095777"/>
    <lineage>
        <taxon>Bacteria</taxon>
        <taxon>Bacillati</taxon>
        <taxon>Bacillota</taxon>
        <taxon>Bacilli</taxon>
        <taxon>Bacillales</taxon>
        <taxon>Bacillaceae</taxon>
        <taxon>Texcoconibacillus</taxon>
    </lineage>
</organism>
<dbReference type="InterPro" id="IPR036638">
    <property type="entry name" value="HLH_DNA-bd_sf"/>
</dbReference>
<dbReference type="InterPro" id="IPR037208">
    <property type="entry name" value="Spo0E-like_sf"/>
</dbReference>
<evidence type="ECO:0008006" key="3">
    <source>
        <dbReference type="Google" id="ProtNLM"/>
    </source>
</evidence>
<dbReference type="GO" id="GO:0043937">
    <property type="term" value="P:regulation of sporulation"/>
    <property type="evidence" value="ECO:0007669"/>
    <property type="project" value="InterPro"/>
</dbReference>
<dbReference type="EMBL" id="JACHHB010000001">
    <property type="protein sequence ID" value="MBB5171897.1"/>
    <property type="molecule type" value="Genomic_DNA"/>
</dbReference>
<accession>A0A840QKK8</accession>
<gene>
    <name evidence="1" type="ORF">HNQ41_000037</name>
</gene>
<evidence type="ECO:0000313" key="2">
    <source>
        <dbReference type="Proteomes" id="UP000551878"/>
    </source>
</evidence>
<proteinExistence type="predicted"/>
<dbReference type="Gene3D" id="4.10.280.10">
    <property type="entry name" value="Helix-loop-helix DNA-binding domain"/>
    <property type="match status" value="1"/>
</dbReference>
<reference evidence="1 2" key="1">
    <citation type="submission" date="2020-08" db="EMBL/GenBank/DDBJ databases">
        <title>Genomic Encyclopedia of Type Strains, Phase IV (KMG-IV): sequencing the most valuable type-strain genomes for metagenomic binning, comparative biology and taxonomic classification.</title>
        <authorList>
            <person name="Goeker M."/>
        </authorList>
    </citation>
    <scope>NUCLEOTIDE SEQUENCE [LARGE SCALE GENOMIC DNA]</scope>
    <source>
        <strain evidence="1 2">DSM 24696</strain>
    </source>
</reference>
<dbReference type="Pfam" id="PF09388">
    <property type="entry name" value="SpoOE-like"/>
    <property type="match status" value="1"/>
</dbReference>
<keyword evidence="2" id="KW-1185">Reference proteome</keyword>
<evidence type="ECO:0000313" key="1">
    <source>
        <dbReference type="EMBL" id="MBB5171897.1"/>
    </source>
</evidence>
<dbReference type="AlphaFoldDB" id="A0A840QKK8"/>
<protein>
    <recommendedName>
        <fullName evidence="3">Spo0E like sporulation regulatory protein</fullName>
    </recommendedName>
</protein>
<dbReference type="InterPro" id="IPR018540">
    <property type="entry name" value="Spo0E-like"/>
</dbReference>
<comment type="caution">
    <text evidence="1">The sequence shown here is derived from an EMBL/GenBank/DDBJ whole genome shotgun (WGS) entry which is preliminary data.</text>
</comment>
<dbReference type="Proteomes" id="UP000551878">
    <property type="component" value="Unassembled WGS sequence"/>
</dbReference>
<name>A0A840QKK8_9BACI</name>
<dbReference type="SUPFAM" id="SSF140500">
    <property type="entry name" value="BAS1536-like"/>
    <property type="match status" value="1"/>
</dbReference>
<sequence length="56" mass="6558">MCIKDEITQKKQELNELVKFYGFCSAQTLKCSQDLDKLIIEYQQQVQRQSSSLISQ</sequence>
<dbReference type="GO" id="GO:0046983">
    <property type="term" value="F:protein dimerization activity"/>
    <property type="evidence" value="ECO:0007669"/>
    <property type="project" value="InterPro"/>
</dbReference>
<dbReference type="RefSeq" id="WP_184662394.1">
    <property type="nucleotide sequence ID" value="NZ_JACHHB010000001.1"/>
</dbReference>